<evidence type="ECO:0000313" key="3">
    <source>
        <dbReference type="Proteomes" id="UP001576774"/>
    </source>
</evidence>
<dbReference type="Gene3D" id="3.30.700.10">
    <property type="entry name" value="Glycoprotein, Type 4 Pilin"/>
    <property type="match status" value="1"/>
</dbReference>
<dbReference type="NCBIfam" id="TIGR02532">
    <property type="entry name" value="IV_pilin_GFxxxE"/>
    <property type="match status" value="1"/>
</dbReference>
<evidence type="ECO:0000313" key="2">
    <source>
        <dbReference type="EMBL" id="MFB2875274.1"/>
    </source>
</evidence>
<comment type="caution">
    <text evidence="2">The sequence shown here is derived from an EMBL/GenBank/DDBJ whole genome shotgun (WGS) entry which is preliminary data.</text>
</comment>
<dbReference type="InterPro" id="IPR045584">
    <property type="entry name" value="Pilin-like"/>
</dbReference>
<proteinExistence type="predicted"/>
<dbReference type="InterPro" id="IPR012902">
    <property type="entry name" value="N_methyl_site"/>
</dbReference>
<organism evidence="2 3">
    <name type="scientific">Floridaenema aerugineum BLCC-F46</name>
    <dbReference type="NCBI Taxonomy" id="3153654"/>
    <lineage>
        <taxon>Bacteria</taxon>
        <taxon>Bacillati</taxon>
        <taxon>Cyanobacteriota</taxon>
        <taxon>Cyanophyceae</taxon>
        <taxon>Oscillatoriophycideae</taxon>
        <taxon>Aerosakkonematales</taxon>
        <taxon>Aerosakkonemataceae</taxon>
        <taxon>Floridanema</taxon>
        <taxon>Floridanema aerugineum</taxon>
    </lineage>
</organism>
<keyword evidence="3" id="KW-1185">Reference proteome</keyword>
<protein>
    <submittedName>
        <fullName evidence="2">DUF2690 domain-containing protein</fullName>
    </submittedName>
</protein>
<reference evidence="2 3" key="1">
    <citation type="submission" date="2024-09" db="EMBL/GenBank/DDBJ databases">
        <title>Floridaenema gen nov. (Aerosakkonemataceae, Aerosakkonematales ord. nov., Cyanobacteria) from benthic tropical and subtropical fresh waters, with the description of four new species.</title>
        <authorList>
            <person name="Moretto J.A."/>
            <person name="Berthold D.E."/>
            <person name="Lefler F.W."/>
            <person name="Huang I.-S."/>
            <person name="Laughinghouse H. IV."/>
        </authorList>
    </citation>
    <scope>NUCLEOTIDE SEQUENCE [LARGE SCALE GENOMIC DNA]</scope>
    <source>
        <strain evidence="2 3">BLCC-F46</strain>
    </source>
</reference>
<dbReference type="EMBL" id="JBHFNQ010000003">
    <property type="protein sequence ID" value="MFB2875274.1"/>
    <property type="molecule type" value="Genomic_DNA"/>
</dbReference>
<dbReference type="InterPro" id="IPR021224">
    <property type="entry name" value="DUF2690"/>
</dbReference>
<name>A0ABV4WXM6_9CYAN</name>
<keyword evidence="1" id="KW-0812">Transmembrane</keyword>
<dbReference type="RefSeq" id="WP_413268442.1">
    <property type="nucleotide sequence ID" value="NZ_JBHFNQ010000003.1"/>
</dbReference>
<dbReference type="Pfam" id="PF07963">
    <property type="entry name" value="N_methyl"/>
    <property type="match status" value="1"/>
</dbReference>
<keyword evidence="1" id="KW-0472">Membrane</keyword>
<feature type="transmembrane region" description="Helical" evidence="1">
    <location>
        <begin position="38"/>
        <end position="57"/>
    </location>
</feature>
<sequence>MVILKIFILGIQLKFYDSAKCKENLCKKAKLGFTLTEILLVISIIGILTAIAIPTYLKIIQNFSVLCREESCINRDPKEQKCDKDARTIDVDILLDGSIIELRYSGRCNAAWARTTAPNGSTIYVEDYQGNRYGQYTIPTDEFREHYGDMGPGSNLKACVQFSNGEVMCTTN</sequence>
<gene>
    <name evidence="2" type="ORF">ACE1CC_00115</name>
</gene>
<evidence type="ECO:0000256" key="1">
    <source>
        <dbReference type="SAM" id="Phobius"/>
    </source>
</evidence>
<keyword evidence="1" id="KW-1133">Transmembrane helix</keyword>
<accession>A0ABV4WXM6</accession>
<dbReference type="Pfam" id="PF10901">
    <property type="entry name" value="DUF2690"/>
    <property type="match status" value="1"/>
</dbReference>
<dbReference type="SUPFAM" id="SSF54523">
    <property type="entry name" value="Pili subunits"/>
    <property type="match status" value="1"/>
</dbReference>
<dbReference type="Proteomes" id="UP001576774">
    <property type="component" value="Unassembled WGS sequence"/>
</dbReference>